<evidence type="ECO:0000313" key="2">
    <source>
        <dbReference type="Proteomes" id="UP001328107"/>
    </source>
</evidence>
<keyword evidence="2" id="KW-1185">Reference proteome</keyword>
<organism evidence="1 2">
    <name type="scientific">Pristionchus mayeri</name>
    <dbReference type="NCBI Taxonomy" id="1317129"/>
    <lineage>
        <taxon>Eukaryota</taxon>
        <taxon>Metazoa</taxon>
        <taxon>Ecdysozoa</taxon>
        <taxon>Nematoda</taxon>
        <taxon>Chromadorea</taxon>
        <taxon>Rhabditida</taxon>
        <taxon>Rhabditina</taxon>
        <taxon>Diplogasteromorpha</taxon>
        <taxon>Diplogasteroidea</taxon>
        <taxon>Neodiplogasteridae</taxon>
        <taxon>Pristionchus</taxon>
    </lineage>
</organism>
<dbReference type="Proteomes" id="UP001328107">
    <property type="component" value="Unassembled WGS sequence"/>
</dbReference>
<dbReference type="EMBL" id="BTRK01000005">
    <property type="protein sequence ID" value="GMR53733.1"/>
    <property type="molecule type" value="Genomic_DNA"/>
</dbReference>
<protein>
    <submittedName>
        <fullName evidence="1">Uncharacterized protein</fullName>
    </submittedName>
</protein>
<dbReference type="AlphaFoldDB" id="A0AAN5CZA2"/>
<name>A0AAN5CZA2_9BILA</name>
<reference evidence="2" key="1">
    <citation type="submission" date="2022-10" db="EMBL/GenBank/DDBJ databases">
        <title>Genome assembly of Pristionchus species.</title>
        <authorList>
            <person name="Yoshida K."/>
            <person name="Sommer R.J."/>
        </authorList>
    </citation>
    <scope>NUCLEOTIDE SEQUENCE [LARGE SCALE GENOMIC DNA]</scope>
    <source>
        <strain evidence="2">RS5460</strain>
    </source>
</reference>
<comment type="caution">
    <text evidence="1">The sequence shown here is derived from an EMBL/GenBank/DDBJ whole genome shotgun (WGS) entry which is preliminary data.</text>
</comment>
<proteinExistence type="predicted"/>
<gene>
    <name evidence="1" type="ORF">PMAYCL1PPCAC_23928</name>
</gene>
<accession>A0AAN5CZA2</accession>
<evidence type="ECO:0000313" key="1">
    <source>
        <dbReference type="EMBL" id="GMR53733.1"/>
    </source>
</evidence>
<sequence>MQYLVTSGVKSSEWVSLRGRWEIARNGRHAVSTHSCSSPHSVARLLLVHRMLPLLHVHQWCSVGIHRGSSVSHGGHSSRWPFHSLRSNVISPRDVKIIRQRGERRIHIRITILNRQSLHSMYCICSCVTTVELTEGCVIVHIEHWIDRWNRHRLRGNRR</sequence>